<feature type="region of interest" description="Disordered" evidence="1">
    <location>
        <begin position="738"/>
        <end position="939"/>
    </location>
</feature>
<feature type="compositionally biased region" description="Basic and acidic residues" evidence="1">
    <location>
        <begin position="749"/>
        <end position="761"/>
    </location>
</feature>
<feature type="region of interest" description="Disordered" evidence="1">
    <location>
        <begin position="1125"/>
        <end position="1182"/>
    </location>
</feature>
<accession>A0A7S1JBG5</accession>
<feature type="region of interest" description="Disordered" evidence="1">
    <location>
        <begin position="527"/>
        <end position="553"/>
    </location>
</feature>
<proteinExistence type="predicted"/>
<feature type="compositionally biased region" description="Low complexity" evidence="1">
    <location>
        <begin position="769"/>
        <end position="785"/>
    </location>
</feature>
<gene>
    <name evidence="2" type="ORF">EGYM00392_LOCUS49885</name>
</gene>
<protein>
    <submittedName>
        <fullName evidence="2">Uncharacterized protein</fullName>
    </submittedName>
</protein>
<organism evidence="2">
    <name type="scientific">Eutreptiella gymnastica</name>
    <dbReference type="NCBI Taxonomy" id="73025"/>
    <lineage>
        <taxon>Eukaryota</taxon>
        <taxon>Discoba</taxon>
        <taxon>Euglenozoa</taxon>
        <taxon>Euglenida</taxon>
        <taxon>Spirocuta</taxon>
        <taxon>Euglenophyceae</taxon>
        <taxon>Eutreptiales</taxon>
        <taxon>Eutreptiaceae</taxon>
        <taxon>Eutreptiella</taxon>
    </lineage>
</organism>
<feature type="compositionally biased region" description="Low complexity" evidence="1">
    <location>
        <begin position="541"/>
        <end position="551"/>
    </location>
</feature>
<evidence type="ECO:0000256" key="1">
    <source>
        <dbReference type="SAM" id="MobiDB-lite"/>
    </source>
</evidence>
<feature type="compositionally biased region" description="Low complexity" evidence="1">
    <location>
        <begin position="798"/>
        <end position="815"/>
    </location>
</feature>
<evidence type="ECO:0000313" key="2">
    <source>
        <dbReference type="EMBL" id="CAD9038723.1"/>
    </source>
</evidence>
<feature type="compositionally biased region" description="Low complexity" evidence="1">
    <location>
        <begin position="859"/>
        <end position="927"/>
    </location>
</feature>
<dbReference type="EMBL" id="HBGA01134414">
    <property type="protein sequence ID" value="CAD9038723.1"/>
    <property type="molecule type" value="Transcribed_RNA"/>
</dbReference>
<feature type="compositionally biased region" description="Basic and acidic residues" evidence="1">
    <location>
        <begin position="1129"/>
        <end position="1143"/>
    </location>
</feature>
<sequence>MSAAGSAMWTEDDKGPVPDGGVRLPFKCVWLDGVMSSDYELDTLPLLFAGPADFEMYYAALQNKHPTKQKDLTKIKRFNLAARRQREDNDITGCLQVLSKCLHLRRTAFSDVDYQFYAALMHYLLSILYFAASQLATGELNQACALFALAKKEIGERGPSLTRSDRNLLSCILNNNWANYWLRRGKANAASQCCCRAYQLWMRVSDLSVHLLAFLAPFLVSRFATSLVLAKKYDEALKVYSRVFKTYAEDEQDRSTGPTSNATGPISVNITTLSLADPENPAAPIKCCLRSLSISLTPMAPEGSPNAIYATNWSLHKSAKFATFFGAAYARVALRKYKIGQEMLEKTAHLFNTYAEQSGVAGNPLWWSHLQKGYEYVCLKTETKNADHFRLKFDEIHEREMMYYSRVVNREVERDRAAKRATGDTTNGDASANTSIAAAVLADPDETDPDLKLEAQTWEGFLPVLRQMHAHRNPKAALRELRQQRAASALDYQSIRNLAGNLVKGQTTKRLRKHWDEMDNVRKMCTQTPPPPATTSHKLLDSAPLDDSAADGPTRFVLKKPRKAVLAASPPNPVVPNAQTKPAWKEGSPYVKPKVTSTLTRSSDGGPAAATAQTVPQWVAPPSLARITPGPKPLQDSEADIENMGADELLENCLAEFVAEETAPEPPREVDSVQVAQQFASKLSALDVSGMGEVEIVQAQIQTLQAELDARVMREVTTWLNGAITKVVATLAQEDRDRKAQEQAAESQRLAKERQEEEERRRAHVPLSAAAPTAGAPAEAEAAPGVESTEPLGPVDAPPTETLTADPPAATPAGETKAEPAAGGEDAAVPKPGLPALGLGLNLQKLSAPKVEDDAQSNASARSDGGSDGGATSARDPDGMMSARSDAMMSARSDALMSARSARSDYSAHSSRSGASGRSGYSERSGMSGLGSEATSARSLMTDLTRHQSQRFLDDDLEEEEYLGYMARAYGSPKRVGKEKVRVLNGVPVKLTKEQEEKMLRRPPLLDEPDVQKQKHKLKGLLQYLPSSSMQHQMVLKELQVIGLRERAAKKAERSKLLPALPQVESSALSDGAAVGQPMDQSTAAAGCLLSLASALAYSPAGLAAPKPKSPKALDELNSMLLLDSTTDNSREDGSYKGLDLSRQKRSSASGLQVIDEDPAYSTPAAGPSVPKKTGPNTMAVL</sequence>
<feature type="region of interest" description="Disordered" evidence="1">
    <location>
        <begin position="568"/>
        <end position="589"/>
    </location>
</feature>
<reference evidence="2" key="1">
    <citation type="submission" date="2021-01" db="EMBL/GenBank/DDBJ databases">
        <authorList>
            <person name="Corre E."/>
            <person name="Pelletier E."/>
            <person name="Niang G."/>
            <person name="Scheremetjew M."/>
            <person name="Finn R."/>
            <person name="Kale V."/>
            <person name="Holt S."/>
            <person name="Cochrane G."/>
            <person name="Meng A."/>
            <person name="Brown T."/>
            <person name="Cohen L."/>
        </authorList>
    </citation>
    <scope>NUCLEOTIDE SEQUENCE</scope>
    <source>
        <strain evidence="2">NIES-381</strain>
    </source>
</reference>
<dbReference type="AlphaFoldDB" id="A0A7S1JBG5"/>
<name>A0A7S1JBG5_9EUGL</name>
<feature type="compositionally biased region" description="Low complexity" evidence="1">
    <location>
        <begin position="827"/>
        <end position="846"/>
    </location>
</feature>